<keyword evidence="3" id="KW-1185">Reference proteome</keyword>
<sequence>MRSAVEKGNKRDGTGKGGWRVRRWSETEEGRETGVEGGRGSWDDEAAVEGATGGEGGGGSRDGAEATTLESTTGVQQATTREEGGGGRERAVCGREEGVRIFPIYMGQ</sequence>
<accession>A0AAV2DR30</accession>
<evidence type="ECO:0000313" key="3">
    <source>
        <dbReference type="Proteomes" id="UP001497516"/>
    </source>
</evidence>
<evidence type="ECO:0000313" key="2">
    <source>
        <dbReference type="EMBL" id="CAL1375963.1"/>
    </source>
</evidence>
<organism evidence="2 3">
    <name type="scientific">Linum trigynum</name>
    <dbReference type="NCBI Taxonomy" id="586398"/>
    <lineage>
        <taxon>Eukaryota</taxon>
        <taxon>Viridiplantae</taxon>
        <taxon>Streptophyta</taxon>
        <taxon>Embryophyta</taxon>
        <taxon>Tracheophyta</taxon>
        <taxon>Spermatophyta</taxon>
        <taxon>Magnoliopsida</taxon>
        <taxon>eudicotyledons</taxon>
        <taxon>Gunneridae</taxon>
        <taxon>Pentapetalae</taxon>
        <taxon>rosids</taxon>
        <taxon>fabids</taxon>
        <taxon>Malpighiales</taxon>
        <taxon>Linaceae</taxon>
        <taxon>Linum</taxon>
    </lineage>
</organism>
<feature type="compositionally biased region" description="Basic and acidic residues" evidence="1">
    <location>
        <begin position="23"/>
        <end position="34"/>
    </location>
</feature>
<proteinExistence type="predicted"/>
<feature type="compositionally biased region" description="Basic and acidic residues" evidence="1">
    <location>
        <begin position="80"/>
        <end position="90"/>
    </location>
</feature>
<protein>
    <submittedName>
        <fullName evidence="2">Uncharacterized protein</fullName>
    </submittedName>
</protein>
<feature type="compositionally biased region" description="Basic and acidic residues" evidence="1">
    <location>
        <begin position="1"/>
        <end position="14"/>
    </location>
</feature>
<gene>
    <name evidence="2" type="ORF">LTRI10_LOCUS17729</name>
</gene>
<feature type="region of interest" description="Disordered" evidence="1">
    <location>
        <begin position="1"/>
        <end position="90"/>
    </location>
</feature>
<feature type="compositionally biased region" description="Polar residues" evidence="1">
    <location>
        <begin position="68"/>
        <end position="79"/>
    </location>
</feature>
<dbReference type="EMBL" id="OZ034816">
    <property type="protein sequence ID" value="CAL1375963.1"/>
    <property type="molecule type" value="Genomic_DNA"/>
</dbReference>
<name>A0AAV2DR30_9ROSI</name>
<dbReference type="AlphaFoldDB" id="A0AAV2DR30"/>
<dbReference type="Proteomes" id="UP001497516">
    <property type="component" value="Chromosome 3"/>
</dbReference>
<feature type="compositionally biased region" description="Gly residues" evidence="1">
    <location>
        <begin position="51"/>
        <end position="61"/>
    </location>
</feature>
<evidence type="ECO:0000256" key="1">
    <source>
        <dbReference type="SAM" id="MobiDB-lite"/>
    </source>
</evidence>
<reference evidence="2 3" key="1">
    <citation type="submission" date="2024-04" db="EMBL/GenBank/DDBJ databases">
        <authorList>
            <person name="Fracassetti M."/>
        </authorList>
    </citation>
    <scope>NUCLEOTIDE SEQUENCE [LARGE SCALE GENOMIC DNA]</scope>
</reference>